<dbReference type="EMBL" id="RXGA01000003">
    <property type="protein sequence ID" value="RWX73119.1"/>
    <property type="molecule type" value="Genomic_DNA"/>
</dbReference>
<evidence type="ECO:0000313" key="2">
    <source>
        <dbReference type="Proteomes" id="UP000288215"/>
    </source>
</evidence>
<organism evidence="1 2">
    <name type="scientific">Methanosuratincola subterraneus</name>
    <dbReference type="NCBI Taxonomy" id="2593994"/>
    <lineage>
        <taxon>Archaea</taxon>
        <taxon>Thermoproteota</taxon>
        <taxon>Methanosuratincolia</taxon>
        <taxon>Candidatus Methanomethylicales</taxon>
        <taxon>Candidatus Methanomethylicaceae</taxon>
        <taxon>Candidatus Methanosuratincola (ex Vanwonterghem et al. 2016)</taxon>
    </lineage>
</organism>
<comment type="caution">
    <text evidence="1">The sequence shown here is derived from an EMBL/GenBank/DDBJ whole genome shotgun (WGS) entry which is preliminary data.</text>
</comment>
<evidence type="ECO:0008006" key="3">
    <source>
        <dbReference type="Google" id="ProtNLM"/>
    </source>
</evidence>
<dbReference type="AlphaFoldDB" id="A0A444L698"/>
<evidence type="ECO:0000313" key="1">
    <source>
        <dbReference type="EMBL" id="RWX73119.1"/>
    </source>
</evidence>
<name>A0A444L698_METS7</name>
<gene>
    <name evidence="1" type="ORF">Metus_1093</name>
</gene>
<protein>
    <recommendedName>
        <fullName evidence="3">Glycosyltransferase family 2 protein</fullName>
    </recommendedName>
</protein>
<proteinExistence type="predicted"/>
<dbReference type="Proteomes" id="UP000288215">
    <property type="component" value="Unassembled WGS sequence"/>
</dbReference>
<reference evidence="1 2" key="1">
    <citation type="submission" date="2018-12" db="EMBL/GenBank/DDBJ databases">
        <title>The complete genome of the methanogenic archaea of the candidate phylum Verstraetearchaeota, obtained from the metagenome of underground thermal water.</title>
        <authorList>
            <person name="Kadnikov V.V."/>
            <person name="Mardanov A.V."/>
            <person name="Beletsky A.V."/>
            <person name="Karnachuk O.V."/>
            <person name="Ravin N.V."/>
        </authorList>
    </citation>
    <scope>NUCLEOTIDE SEQUENCE [LARGE SCALE GENOMIC DNA]</scope>
    <source>
        <strain evidence="1">Ch88</strain>
    </source>
</reference>
<accession>A0A444L698</accession>
<sequence>MSDRLVLILSKGILPEDTLERIRRAVGDGDFWVVTSDPMVTTDPNKKVFCFIPTEGLDVPQRVGLCINAFLQWHGYEGYKWILKVDSDMDVPPGFFDKLDQKPDDIVYGCGSVAAISVKFFKTYLKGCYPVNDNDDGFLFAVALAYGKMEYVPVPGPWHFFPRRALKYGTELYKYGFPFWLILIQRNKIWDKPFLASGWLYGWVTKQKKYSFSSLYRKATLRRVRGKLAKLLGMENSDRILLVSSSKIGARFPQRSDHLLRALRELGTKS</sequence>